<reference evidence="2" key="2">
    <citation type="submission" date="2020-07" db="EMBL/GenBank/DDBJ databases">
        <authorList>
            <person name="Pettersson B.M.F."/>
            <person name="Behra P.R.K."/>
            <person name="Ramesh M."/>
            <person name="Das S."/>
            <person name="Dasgupta S."/>
            <person name="Kirsebom L.A."/>
        </authorList>
    </citation>
    <scope>NUCLEOTIDE SEQUENCE</scope>
    <source>
        <strain evidence="2">DSM 44203</strain>
    </source>
</reference>
<dbReference type="Pfam" id="PF10774">
    <property type="entry name" value="DUF4226"/>
    <property type="match status" value="1"/>
</dbReference>
<dbReference type="Proteomes" id="UP000069773">
    <property type="component" value="Unassembled WGS sequence"/>
</dbReference>
<sequence>MAGEKGSEESAAGISEREEQLVDRNARAIEIDRDLDAIVKGAHDSMLDYRERLDRISAEIEQHVSTMQSQLSDTPMGTAELHRFLLAKQQQIATILAEAQADASRRREQLARLNYPNRLDR</sequence>
<reference evidence="1 3" key="1">
    <citation type="journal article" date="2016" name="Genome Announc.">
        <title>Draft Genome Sequences of Five Rapidly Growing Mycobacterium Species, M. thermoresistibile, M. fortuitum subsp. acetamidolyticum, M. canariasense, M. brisbanense, and M. novocastrense.</title>
        <authorList>
            <person name="Katahira K."/>
            <person name="Ogura Y."/>
            <person name="Gotoh Y."/>
            <person name="Hayashi T."/>
        </authorList>
    </citation>
    <scope>NUCLEOTIDE SEQUENCE [LARGE SCALE GENOMIC DNA]</scope>
    <source>
        <strain evidence="1 3">JCM18114</strain>
    </source>
</reference>
<keyword evidence="3" id="KW-1185">Reference proteome</keyword>
<accession>A0AAW5SI35</accession>
<dbReference type="AlphaFoldDB" id="A0AAW5SI35"/>
<gene>
    <name evidence="2" type="ORF">H7I77_09860</name>
    <name evidence="1" type="ORF">RMCN_0838</name>
</gene>
<name>A0AAW5SI35_MYCNV</name>
<dbReference type="Proteomes" id="UP001207528">
    <property type="component" value="Unassembled WGS sequence"/>
</dbReference>
<protein>
    <submittedName>
        <fullName evidence="2">DUF4226 domain-containing protein</fullName>
    </submittedName>
</protein>
<comment type="caution">
    <text evidence="2">The sequence shown here is derived from an EMBL/GenBank/DDBJ whole genome shotgun (WGS) entry which is preliminary data.</text>
</comment>
<organism evidence="2 4">
    <name type="scientific">Mycolicibacterium novocastrense</name>
    <name type="common">Mycobacterium novocastrense</name>
    <dbReference type="NCBI Taxonomy" id="59813"/>
    <lineage>
        <taxon>Bacteria</taxon>
        <taxon>Bacillati</taxon>
        <taxon>Actinomycetota</taxon>
        <taxon>Actinomycetes</taxon>
        <taxon>Mycobacteriales</taxon>
        <taxon>Mycobacteriaceae</taxon>
        <taxon>Mycolicibacterium</taxon>
    </lineage>
</organism>
<evidence type="ECO:0000313" key="1">
    <source>
        <dbReference type="EMBL" id="GAT07705.1"/>
    </source>
</evidence>
<dbReference type="InterPro" id="IPR019710">
    <property type="entry name" value="DUF4226"/>
</dbReference>
<dbReference type="EMBL" id="JACKTI010000029">
    <property type="protein sequence ID" value="MCV7023651.1"/>
    <property type="molecule type" value="Genomic_DNA"/>
</dbReference>
<dbReference type="EMBL" id="BCTA01000013">
    <property type="protein sequence ID" value="GAT07705.1"/>
    <property type="molecule type" value="Genomic_DNA"/>
</dbReference>
<dbReference type="RefSeq" id="WP_067387517.1">
    <property type="nucleotide sequence ID" value="NZ_BCTA01000013.1"/>
</dbReference>
<reference evidence="2" key="3">
    <citation type="journal article" date="2022" name="BMC Genomics">
        <title>Comparative genome analysis of mycobacteria focusing on tRNA and non-coding RNA.</title>
        <authorList>
            <person name="Behra P.R.K."/>
            <person name="Pettersson B.M.F."/>
            <person name="Ramesh M."/>
            <person name="Das S."/>
            <person name="Dasgupta S."/>
            <person name="Kirsebom L.A."/>
        </authorList>
    </citation>
    <scope>NUCLEOTIDE SEQUENCE</scope>
    <source>
        <strain evidence="2">DSM 44203</strain>
    </source>
</reference>
<evidence type="ECO:0000313" key="2">
    <source>
        <dbReference type="EMBL" id="MCV7023651.1"/>
    </source>
</evidence>
<evidence type="ECO:0000313" key="4">
    <source>
        <dbReference type="Proteomes" id="UP001207528"/>
    </source>
</evidence>
<proteinExistence type="predicted"/>
<evidence type="ECO:0000313" key="3">
    <source>
        <dbReference type="Proteomes" id="UP000069773"/>
    </source>
</evidence>